<dbReference type="SUPFAM" id="SSF53335">
    <property type="entry name" value="S-adenosyl-L-methionine-dependent methyltransferases"/>
    <property type="match status" value="1"/>
</dbReference>
<organism evidence="2">
    <name type="scientific">hydrothermal vent metagenome</name>
    <dbReference type="NCBI Taxonomy" id="652676"/>
    <lineage>
        <taxon>unclassified sequences</taxon>
        <taxon>metagenomes</taxon>
        <taxon>ecological metagenomes</taxon>
    </lineage>
</organism>
<dbReference type="GO" id="GO:0008757">
    <property type="term" value="F:S-adenosylmethionine-dependent methyltransferase activity"/>
    <property type="evidence" value="ECO:0007669"/>
    <property type="project" value="InterPro"/>
</dbReference>
<dbReference type="CDD" id="cd02440">
    <property type="entry name" value="AdoMet_MTases"/>
    <property type="match status" value="1"/>
</dbReference>
<name>A0A3B0TMG4_9ZZZZ</name>
<feature type="non-terminal residue" evidence="2">
    <location>
        <position position="1"/>
    </location>
</feature>
<evidence type="ECO:0000259" key="1">
    <source>
        <dbReference type="Pfam" id="PF08241"/>
    </source>
</evidence>
<reference evidence="2" key="1">
    <citation type="submission" date="2018-06" db="EMBL/GenBank/DDBJ databases">
        <authorList>
            <person name="Zhirakovskaya E."/>
        </authorList>
    </citation>
    <scope>NUCLEOTIDE SEQUENCE</scope>
</reference>
<evidence type="ECO:0000313" key="2">
    <source>
        <dbReference type="EMBL" id="VAW19891.1"/>
    </source>
</evidence>
<gene>
    <name evidence="2" type="ORF">MNBD_BACTEROID05-288</name>
</gene>
<dbReference type="InterPro" id="IPR029063">
    <property type="entry name" value="SAM-dependent_MTases_sf"/>
</dbReference>
<proteinExistence type="predicted"/>
<protein>
    <recommendedName>
        <fullName evidence="1">Methyltransferase type 11 domain-containing protein</fullName>
    </recommendedName>
</protein>
<feature type="domain" description="Methyltransferase type 11" evidence="1">
    <location>
        <begin position="10"/>
        <end position="79"/>
    </location>
</feature>
<sequence>KPYRELFDVKEYIGLEIDRPMADNIRQAADAFYDGTTIPFKDGHFQSVFASEVFEHVFTLPELLKEINRVMMPGGRILITLPFAWEQHEKPHDFARYTSFGIRYLLNENGFEVIKQVNTAGAVKSIHQMWSSYVYNNLLPSNNIAKWILQPLLIFPLNLLGILFSKLLPYSEDMYLNNVILAKKIQ</sequence>
<dbReference type="InterPro" id="IPR013216">
    <property type="entry name" value="Methyltransf_11"/>
</dbReference>
<dbReference type="Pfam" id="PF08241">
    <property type="entry name" value="Methyltransf_11"/>
    <property type="match status" value="1"/>
</dbReference>
<dbReference type="AlphaFoldDB" id="A0A3B0TMG4"/>
<accession>A0A3B0TMG4</accession>
<dbReference type="EMBL" id="UOEN01000509">
    <property type="protein sequence ID" value="VAW19891.1"/>
    <property type="molecule type" value="Genomic_DNA"/>
</dbReference>
<dbReference type="Gene3D" id="3.40.50.150">
    <property type="entry name" value="Vaccinia Virus protein VP39"/>
    <property type="match status" value="1"/>
</dbReference>